<dbReference type="PROSITE" id="PS51194">
    <property type="entry name" value="HELICASE_CTER"/>
    <property type="match status" value="1"/>
</dbReference>
<dbReference type="Pfam" id="PF00271">
    <property type="entry name" value="Helicase_C"/>
    <property type="match status" value="1"/>
</dbReference>
<evidence type="ECO:0000313" key="7">
    <source>
        <dbReference type="Proteomes" id="UP000238375"/>
    </source>
</evidence>
<dbReference type="Pfam" id="PF09369">
    <property type="entry name" value="MZB"/>
    <property type="match status" value="1"/>
</dbReference>
<protein>
    <submittedName>
        <fullName evidence="6">Uncharacterized protein DUF1998</fullName>
    </submittedName>
</protein>
<dbReference type="GO" id="GO:0006289">
    <property type="term" value="P:nucleotide-excision repair"/>
    <property type="evidence" value="ECO:0007669"/>
    <property type="project" value="TreeGrafter"/>
</dbReference>
<dbReference type="EMBL" id="PVTE01000046">
    <property type="protein sequence ID" value="PRY22296.1"/>
    <property type="molecule type" value="Genomic_DNA"/>
</dbReference>
<dbReference type="RefSeq" id="WP_106140935.1">
    <property type="nucleotide sequence ID" value="NZ_PVTE01000046.1"/>
</dbReference>
<evidence type="ECO:0000259" key="4">
    <source>
        <dbReference type="PROSITE" id="PS51192"/>
    </source>
</evidence>
<evidence type="ECO:0000256" key="1">
    <source>
        <dbReference type="ARBA" id="ARBA00022741"/>
    </source>
</evidence>
<dbReference type="SMART" id="SM00490">
    <property type="entry name" value="HELICc"/>
    <property type="match status" value="1"/>
</dbReference>
<dbReference type="PANTHER" id="PTHR47957:SF3">
    <property type="entry name" value="ATP-DEPENDENT HELICASE HRQ1"/>
    <property type="match status" value="1"/>
</dbReference>
<keyword evidence="7" id="KW-1185">Reference proteome</keyword>
<reference evidence="6 7" key="1">
    <citation type="submission" date="2018-03" db="EMBL/GenBank/DDBJ databases">
        <title>Genomic Encyclopedia of Archaeal and Bacterial Type Strains, Phase II (KMG-II): from individual species to whole genera.</title>
        <authorList>
            <person name="Goeker M."/>
        </authorList>
    </citation>
    <scope>NUCLEOTIDE SEQUENCE [LARGE SCALE GENOMIC DNA]</scope>
    <source>
        <strain evidence="6 7">DSM 28354</strain>
    </source>
</reference>
<evidence type="ECO:0000259" key="5">
    <source>
        <dbReference type="PROSITE" id="PS51194"/>
    </source>
</evidence>
<dbReference type="GO" id="GO:0003676">
    <property type="term" value="F:nucleic acid binding"/>
    <property type="evidence" value="ECO:0007669"/>
    <property type="project" value="InterPro"/>
</dbReference>
<keyword evidence="2" id="KW-0067">ATP-binding</keyword>
<dbReference type="SUPFAM" id="SSF52540">
    <property type="entry name" value="P-loop containing nucleoside triphosphate hydrolases"/>
    <property type="match status" value="1"/>
</dbReference>
<feature type="domain" description="Helicase C-terminal" evidence="5">
    <location>
        <begin position="972"/>
        <end position="1123"/>
    </location>
</feature>
<accession>A0A2T0RM75</accession>
<keyword evidence="1" id="KW-0547">Nucleotide-binding</keyword>
<evidence type="ECO:0000313" key="6">
    <source>
        <dbReference type="EMBL" id="PRY22296.1"/>
    </source>
</evidence>
<dbReference type="InterPro" id="IPR014001">
    <property type="entry name" value="Helicase_ATP-bd"/>
</dbReference>
<proteinExistence type="predicted"/>
<dbReference type="InterPro" id="IPR011545">
    <property type="entry name" value="DEAD/DEAH_box_helicase_dom"/>
</dbReference>
<dbReference type="Gene3D" id="3.40.50.300">
    <property type="entry name" value="P-loop containing nucleotide triphosphate hydrolases"/>
    <property type="match status" value="2"/>
</dbReference>
<dbReference type="InterPro" id="IPR027417">
    <property type="entry name" value="P-loop_NTPase"/>
</dbReference>
<evidence type="ECO:0000256" key="2">
    <source>
        <dbReference type="ARBA" id="ARBA00022840"/>
    </source>
</evidence>
<dbReference type="PANTHER" id="PTHR47957">
    <property type="entry name" value="ATP-DEPENDENT HELICASE HRQ1"/>
    <property type="match status" value="1"/>
</dbReference>
<sequence>MGIKSEALRDHIRQQLANDSRSGSRILGDPVFEAVFPWTAGPYTFQELADNGMLESRLVKSLDAQYKGVKFDDKSLNLSEQALRTFYKPYTHQLKAWAALSGEKKRSVVVTSGTGSGKTECFMVPILNDLVGQLNATKTTLQGVQALFIYPLNALINSQRERLLAWTLDYKEQLRFCLYNGNTPQRLSAPVLAGRPRSEVHDRETLWQSPPPILITNPTMLEYMLIRRQDRPILEKSQGQLKYIVLDEAHTYIGSQAAELALLIRRALDGFGVTADQVRFIATSATIGTDEQAQERLKKYLADLAGISPDRIDVIDGQRNVPGLATTEMLNQLSVKDLNALPEEERKEAVYANRTARSLRNHLVQKQDGREQPKTLTNIADSLFGHLPDPMARQQEALGWLDLSSQKSLKHNDVHFLPLRGHFFHKVLHGLWACVNKNCSCKAGTSLAAPDWGFGYVYTQQRLTCDCGAPVYELVFCTECNAGHLKVKLDGDRLVQASQDDADGFQFDLEGSDDGGGIEGEKSTEKQPAVISQWAHELYSKSQIDADGVTDSKAKATFGIYWNQQDALCAVCGFDGQNLFRPAYLGMPFYTSSLVPTLLEHIPDGKDPLSKPMRGRNLLTFTDSRQGTARIAVKMQQSAERTRVRGLVYQKIRQSSKGGEMQKLQTELAKLELAMQASPMPLIQEMITDKLSEITKLEHNTMSWADLVLELSQDEDVRHIHQYYHDMEPNVFDTPSTMAKVLLMREFGRRPKRGNTLETLGLTAVGYDGLDSVLLLPAEWDQAQLTLPQWRDFLKMCLDFYVREGVYINISHEWLNWLGSVISPRYLLPPNSPDSNGRRNQAWASYQRHRGSRQRRVIRLLAHLLQIDLATISKAQIAVLDSLMEQAWNALTSGTHILEQVAPGRFQLKLEKLLFRTVMSAWHCPVTLRVLDTTVNGVTPYLPVGAMPGSFVSYPVQMPTPPRWQAQTDVALLNEVRVWLHSDPLVLELRKVGIWNNLSDQIVEGGAFYRTAEHSAQQSARMLQRYEGWFKEGKINVLSCSTTMEMGVDIGGLTIVCNNNVPPHPSNYLQRAGRAGRRGESRSLSLTLCKNNPLDQQVFRNPLWPFTAKMKQPNITLSSERIVQRHLNAWLFGRFINQELKVGSNAVTLKNNWFFEPAGTNPSICQRMKAWLTDTAVTGGDAAIRQALDAIRRNSILVGESVESVCRRSVETLERIEQRWLDEINKLLSEQAGAGGDGTTPYQKRIAFDLKRHREEYLLTELITGGYLPGYGFPTNIATFNPTTRATFQHYRVDDDGNKVREDSRALIKDKPSRDIAVALSEYAPGAEIVLDGRVYTSKGITLNWHNPDDTVKETQLLRAAWRCSKCGASGIAGTDFDRKCTHCDKVIASEPSAKNILEFIEPTGFATGFYDTVTNNVSQQKYMPAQAPWVNAASAVVPLPNPALGHYKTDERGHIFYHNSGEHGEGFAVCLDCGYAESMKPDGTLPTNFNDHNKLRGKKSGNNAGEYRCNPDPGKNRIRQRLHLGHVHHTDVFELFIKDGNNQYLLADSADNQQLCWSLGIALRYGLTQTLGINIEEVGVLVKQVKNEELDRKPIYSICLYDTNGGGSGFASQAPHNLLEMFQGAEKLLNCPARCTNACESCLLQYDTQKVASKLNRHEAMAFITGGYMQQLGLQPEDQLLGTESKFCVYTLQQALNYYSAKPNDVLQLVAGGDAAEWSISGSSIRKRVGEYLKKFAGVELWLPTAQLNTLDEDDKQDLYSLLAIDPRIRLMSQTEPVTLKTGSLIASVINVDAVQMAFATKADQAIVFNEQWGDTEGYLLVRSSEWKQPLKGAEISKQQLLPAISPNAAEVSITTELNGTLANFGPAFWQQMRQQAPDLLAEYTAKAVTAITYSDRYLASPLTVILFAQLLKYIPFTIDTDCMVHLHVMAVQYGKDNHVRKLYTNWYPQEEDGQVSFIEQLVGGGVLDCEVNIHQKKEIAHSRNLRFTFDDGSKLTLRLDQGVGYWESDYPHSIFPFADSMTNQLNWVADNLGQQRVRNGQPEPTYVFVRKG</sequence>
<dbReference type="GO" id="GO:0043138">
    <property type="term" value="F:3'-5' DNA helicase activity"/>
    <property type="evidence" value="ECO:0007669"/>
    <property type="project" value="TreeGrafter"/>
</dbReference>
<feature type="domain" description="Helicase ATP-binding" evidence="4">
    <location>
        <begin position="99"/>
        <end position="305"/>
    </location>
</feature>
<dbReference type="OrthoDB" id="9815222at2"/>
<evidence type="ECO:0000256" key="3">
    <source>
        <dbReference type="SAM" id="MobiDB-lite"/>
    </source>
</evidence>
<name>A0A2T0RM75_9BACT</name>
<dbReference type="PROSITE" id="PS51192">
    <property type="entry name" value="HELICASE_ATP_BIND_1"/>
    <property type="match status" value="1"/>
</dbReference>
<dbReference type="Proteomes" id="UP000238375">
    <property type="component" value="Unassembled WGS sequence"/>
</dbReference>
<gene>
    <name evidence="6" type="ORF">CLV58_1469</name>
</gene>
<dbReference type="SMART" id="SM00487">
    <property type="entry name" value="DEXDc"/>
    <property type="match status" value="1"/>
</dbReference>
<dbReference type="Pfam" id="PF00270">
    <property type="entry name" value="DEAD"/>
    <property type="match status" value="1"/>
</dbReference>
<dbReference type="GO" id="GO:0036297">
    <property type="term" value="P:interstrand cross-link repair"/>
    <property type="evidence" value="ECO:0007669"/>
    <property type="project" value="TreeGrafter"/>
</dbReference>
<comment type="caution">
    <text evidence="6">The sequence shown here is derived from an EMBL/GenBank/DDBJ whole genome shotgun (WGS) entry which is preliminary data.</text>
</comment>
<feature type="region of interest" description="Disordered" evidence="3">
    <location>
        <begin position="1487"/>
        <end position="1506"/>
    </location>
</feature>
<dbReference type="GO" id="GO:0005524">
    <property type="term" value="F:ATP binding"/>
    <property type="evidence" value="ECO:0007669"/>
    <property type="project" value="UniProtKB-KW"/>
</dbReference>
<organism evidence="6 7">
    <name type="scientific">Spirosoma oryzae</name>
    <dbReference type="NCBI Taxonomy" id="1469603"/>
    <lineage>
        <taxon>Bacteria</taxon>
        <taxon>Pseudomonadati</taxon>
        <taxon>Bacteroidota</taxon>
        <taxon>Cytophagia</taxon>
        <taxon>Cytophagales</taxon>
        <taxon>Cytophagaceae</taxon>
        <taxon>Spirosoma</taxon>
    </lineage>
</organism>
<dbReference type="InterPro" id="IPR001650">
    <property type="entry name" value="Helicase_C-like"/>
</dbReference>
<dbReference type="InterPro" id="IPR018973">
    <property type="entry name" value="MZB"/>
</dbReference>